<evidence type="ECO:0000256" key="1">
    <source>
        <dbReference type="SAM" id="Coils"/>
    </source>
</evidence>
<accession>A0A1M5GLN3</accession>
<keyword evidence="3" id="KW-1185">Reference proteome</keyword>
<dbReference type="RefSeq" id="WP_062181765.1">
    <property type="nucleotide sequence ID" value="NZ_BBXL01000014.1"/>
</dbReference>
<dbReference type="Proteomes" id="UP000184480">
    <property type="component" value="Unassembled WGS sequence"/>
</dbReference>
<feature type="coiled-coil region" evidence="1">
    <location>
        <begin position="412"/>
        <end position="480"/>
    </location>
</feature>
<keyword evidence="1" id="KW-0175">Coiled coil</keyword>
<reference evidence="3" key="1">
    <citation type="submission" date="2016-11" db="EMBL/GenBank/DDBJ databases">
        <authorList>
            <person name="Varghese N."/>
            <person name="Submissions S."/>
        </authorList>
    </citation>
    <scope>NUCLEOTIDE SEQUENCE [LARGE SCALE GENOMIC DNA]</scope>
    <source>
        <strain evidence="3">DSM 27370</strain>
    </source>
</reference>
<feature type="coiled-coil region" evidence="1">
    <location>
        <begin position="797"/>
        <end position="858"/>
    </location>
</feature>
<dbReference type="EMBL" id="FQUC01000014">
    <property type="protein sequence ID" value="SHG04634.1"/>
    <property type="molecule type" value="Genomic_DNA"/>
</dbReference>
<proteinExistence type="predicted"/>
<name>A0A1M5GLN3_9BACT</name>
<protein>
    <submittedName>
        <fullName evidence="2">Uncharacterized protein</fullName>
    </submittedName>
</protein>
<sequence>MADNENLGSLSFAINIDTSQLPDTIREIEKQLSTIGAVNNVDLSVDKTKLLEEIGKILYGQDFELNLSIDESYKKMIEDLKKQLAELRFPTVPTSQINESNRTIQNSINTQRRGMNMLQFEVQQVARELPSLSYGVHTFFAAISNNVPMLADQIRLARREYAELVAAGQRATPVWRQVVSSIFSWQTALVALLTVFTLFGKDIVSWIGGLFNARKENEKLAESLIKSQVAIYSEQRAIKALFDQLKDAKKGTAEWNTARDKIMSGYGKYLNGLDSETTSLNNIAAAYSAISAAALQAAKDRGIASAKQEAENEFAKEWKDSAPKIAKYLEQTKKYTQDQIQEFMRMVYTGELTKNNHGNLPSGMFLGVLMNEKSAYDDLIVARQEYAESIKDIDRAFNFGNGQIDKETESLIKNQERLLEQAKLLSESTEAEIITKNRKIKSIEAEITRLKQLGVEKVDKQAEDARIKQYEAEIDLVKQAYSDYKDYIEVVGELEAKKRVTAKYGDQFSQVFKKEANAIEYATDPLIYFAKVLDDLSKMTSKRDKGLRNAVSRLIGGTEAGDDIDAFRKEWETLGRDLNFEKEGYSILEKLAGSGIDVEAAKSKIKQLFRDMGISVKLEYNTFREAVEQTFRRIDPGVMSSEEGMKLRKSFLSEMNKNTFTDLLTAYQDYTSQRYSIEHKFDKDLKDLWRERYKAETEGNEAMVTAIDRAIAKATKSKGEALISFDFEQLKKTPSYVRAFENLQDTSTKTLNSLLQQLEQAKQTAAQVLTPDQLREYTNTTQSIIEELLNRDPFSRIAELKLEVVQADKDLLEAEKRLNEVMAGNDTTITAEQALSEYNAAKDESIKKTNQLKAAEKKVADTLSQLSRSIEDVGGSIGGVTGEIISLIGSISTTVFSAIDGMKSASTTASAAIQAIEKASVILAVISAAIQIATKIADLFGGESDTDKYEKAKAMYNSYISILDKVIQKQLEFAEVLAGENAAMAYDKAVELVEKQTDAARTLGKQYLNSGASKGFAGIGSKASKGTKEVEDMSSEGWTQAAKALGMSVQEFKNLMGSRMTGLFDLSIEQLEELSTEAPVFISQLDSDTQNYFDQIIKGTDKISEVMENLKETYTGLSFDTLKDGLDDLLQAADTTFSDVGDSFEDHMRNAVLNFVKNKYLINALEEWYAQFAKAYSDETLTSKEVEDLRKMWETAYNKGQDMYDTALQVAGISKESQESLSGLSKGIQGLTESTAQIIEAYLNTMRDVVISVHRVNEQQLTVLEASQLIQSNMLSELVLMNSTANAINNAVKSALARSSGEDGPGFRVFIKS</sequence>
<dbReference type="OrthoDB" id="1414895at2"/>
<evidence type="ECO:0000313" key="3">
    <source>
        <dbReference type="Proteomes" id="UP000184480"/>
    </source>
</evidence>
<dbReference type="STRING" id="1346286.SAMN05444362_11457"/>
<organism evidence="2 3">
    <name type="scientific">Dysgonomonas macrotermitis</name>
    <dbReference type="NCBI Taxonomy" id="1346286"/>
    <lineage>
        <taxon>Bacteria</taxon>
        <taxon>Pseudomonadati</taxon>
        <taxon>Bacteroidota</taxon>
        <taxon>Bacteroidia</taxon>
        <taxon>Bacteroidales</taxon>
        <taxon>Dysgonomonadaceae</taxon>
        <taxon>Dysgonomonas</taxon>
    </lineage>
</organism>
<evidence type="ECO:0000313" key="2">
    <source>
        <dbReference type="EMBL" id="SHG04634.1"/>
    </source>
</evidence>
<gene>
    <name evidence="2" type="ORF">SAMN05444362_11457</name>
</gene>